<proteinExistence type="predicted"/>
<gene>
    <name evidence="1" type="ORF">QBC41DRAFT_130206</name>
</gene>
<evidence type="ECO:0000313" key="2">
    <source>
        <dbReference type="Proteomes" id="UP001174997"/>
    </source>
</evidence>
<protein>
    <submittedName>
        <fullName evidence="1">Uncharacterized protein</fullName>
    </submittedName>
</protein>
<name>A0AA40D974_9PEZI</name>
<dbReference type="Proteomes" id="UP001174997">
    <property type="component" value="Unassembled WGS sequence"/>
</dbReference>
<reference evidence="1" key="1">
    <citation type="submission" date="2023-06" db="EMBL/GenBank/DDBJ databases">
        <title>Genome-scale phylogeny and comparative genomics of the fungal order Sordariales.</title>
        <authorList>
            <consortium name="Lawrence Berkeley National Laboratory"/>
            <person name="Hensen N."/>
            <person name="Bonometti L."/>
            <person name="Westerberg I."/>
            <person name="Brannstrom I.O."/>
            <person name="Guillou S."/>
            <person name="Cros-Aarteil S."/>
            <person name="Calhoun S."/>
            <person name="Haridas S."/>
            <person name="Kuo A."/>
            <person name="Mondo S."/>
            <person name="Pangilinan J."/>
            <person name="Riley R."/>
            <person name="Labutti K."/>
            <person name="Andreopoulos B."/>
            <person name="Lipzen A."/>
            <person name="Chen C."/>
            <person name="Yanf M."/>
            <person name="Daum C."/>
            <person name="Ng V."/>
            <person name="Clum A."/>
            <person name="Steindorff A."/>
            <person name="Ohm R."/>
            <person name="Martin F."/>
            <person name="Silar P."/>
            <person name="Natvig D."/>
            <person name="Lalanne C."/>
            <person name="Gautier V."/>
            <person name="Ament-Velasquez S.L."/>
            <person name="Kruys A."/>
            <person name="Hutchinson M.I."/>
            <person name="Powell A.J."/>
            <person name="Barry K."/>
            <person name="Miller A.N."/>
            <person name="Grigoriev I.V."/>
            <person name="Debuchy R."/>
            <person name="Gladieux P."/>
            <person name="Thoren M.H."/>
            <person name="Johannesson H."/>
        </authorList>
    </citation>
    <scope>NUCLEOTIDE SEQUENCE</scope>
    <source>
        <strain evidence="1">CBS 307.81</strain>
    </source>
</reference>
<keyword evidence="2" id="KW-1185">Reference proteome</keyword>
<comment type="caution">
    <text evidence="1">The sequence shown here is derived from an EMBL/GenBank/DDBJ whole genome shotgun (WGS) entry which is preliminary data.</text>
</comment>
<evidence type="ECO:0000313" key="1">
    <source>
        <dbReference type="EMBL" id="KAK0667989.1"/>
    </source>
</evidence>
<sequence>MAKKSLTHEGDAVNSICITGLHEHSRNTSLVSPSLEHFVSPVSIDPGGPNIISTALASKLLEIDLDELDALVEARKHIVHIDWRYETPNPKFTTMHHLVIGSSPTIGFAGGTEWFEKVARTSAFRGEQEVMPIPDYLQSPAWTTPLNSRKSSLIIEPQPGRFASPQYPGWQEPNGWIRAASPPEMAETSREGSQDLEDDQLSICSDPASVVSTFSEATAPSIYTPVPSRQNSCGLADINGAWMDLQIQQQFQSEAFQQQKKQAEDLYMRTGDVSGLIGVMRTASQFSPGGASTGAFRS</sequence>
<dbReference type="AlphaFoldDB" id="A0AA40D974"/>
<accession>A0AA40D974</accession>
<dbReference type="EMBL" id="JAULSY010000063">
    <property type="protein sequence ID" value="KAK0667989.1"/>
    <property type="molecule type" value="Genomic_DNA"/>
</dbReference>
<organism evidence="1 2">
    <name type="scientific">Cercophora samala</name>
    <dbReference type="NCBI Taxonomy" id="330535"/>
    <lineage>
        <taxon>Eukaryota</taxon>
        <taxon>Fungi</taxon>
        <taxon>Dikarya</taxon>
        <taxon>Ascomycota</taxon>
        <taxon>Pezizomycotina</taxon>
        <taxon>Sordariomycetes</taxon>
        <taxon>Sordariomycetidae</taxon>
        <taxon>Sordariales</taxon>
        <taxon>Lasiosphaeriaceae</taxon>
        <taxon>Cercophora</taxon>
    </lineage>
</organism>